<sequence>MKRSNNVVSFSLGMIFGALLGSVAALFIAPKSGEETRAYVVDELTRLRDQAEEVLSDLSEISEQWATKAKQVIQEKIDSINDILKNAREAQEELSSEIDEDYSEFLGEDTASVETKEDKAEEKKEDPSSSQEEKVSKVE</sequence>
<dbReference type="EMBL" id="CP002690">
    <property type="protein sequence ID" value="AEE14008.1"/>
    <property type="molecule type" value="Genomic_DNA"/>
</dbReference>
<dbReference type="KEGG" id="tnr:Thena_0362"/>
<evidence type="ECO:0000313" key="3">
    <source>
        <dbReference type="Proteomes" id="UP000011765"/>
    </source>
</evidence>
<proteinExistence type="predicted"/>
<reference evidence="2 3" key="1">
    <citation type="submission" date="2011-04" db="EMBL/GenBank/DDBJ databases">
        <title>The complete genome of Thermodesulfobium narugense DSM 14796.</title>
        <authorList>
            <consortium name="US DOE Joint Genome Institute (JGI-PGF)"/>
            <person name="Lucas S."/>
            <person name="Han J."/>
            <person name="Lapidus A."/>
            <person name="Bruce D."/>
            <person name="Goodwin L."/>
            <person name="Pitluck S."/>
            <person name="Peters L."/>
            <person name="Kyrpides N."/>
            <person name="Mavromatis K."/>
            <person name="Pagani I."/>
            <person name="Ivanova N."/>
            <person name="Ovchinnikova G."/>
            <person name="Zhang X."/>
            <person name="Saunders L."/>
            <person name="Detter J.C."/>
            <person name="Tapia R."/>
            <person name="Han C."/>
            <person name="Land M."/>
            <person name="Hauser L."/>
            <person name="Markowitz V."/>
            <person name="Cheng J.-F."/>
            <person name="Hugenholtz P."/>
            <person name="Woyke T."/>
            <person name="Wu D."/>
            <person name="Spring S."/>
            <person name="Schroeder M."/>
            <person name="Brambilla E."/>
            <person name="Klenk H.-P."/>
            <person name="Eisen J.A."/>
        </authorList>
    </citation>
    <scope>NUCLEOTIDE SEQUENCE [LARGE SCALE GENOMIC DNA]</scope>
    <source>
        <strain evidence="2 3">DSM 14796</strain>
    </source>
</reference>
<dbReference type="Proteomes" id="UP000011765">
    <property type="component" value="Chromosome"/>
</dbReference>
<dbReference type="PANTHER" id="PTHR35792:SF1">
    <property type="entry name" value="SLL0268 PROTEIN"/>
    <property type="match status" value="1"/>
</dbReference>
<evidence type="ECO:0000313" key="2">
    <source>
        <dbReference type="EMBL" id="AEE14008.1"/>
    </source>
</evidence>
<evidence type="ECO:0008006" key="4">
    <source>
        <dbReference type="Google" id="ProtNLM"/>
    </source>
</evidence>
<dbReference type="InterPro" id="IPR052928">
    <property type="entry name" value="Desiccation-related_membrane"/>
</dbReference>
<evidence type="ECO:0000256" key="1">
    <source>
        <dbReference type="SAM" id="MobiDB-lite"/>
    </source>
</evidence>
<protein>
    <recommendedName>
        <fullName evidence="4">Gas vesicle protein</fullName>
    </recommendedName>
</protein>
<accession>M1E657</accession>
<dbReference type="PANTHER" id="PTHR35792">
    <property type="entry name" value="GENERAL STRESS PROTEIN"/>
    <property type="match status" value="1"/>
</dbReference>
<feature type="region of interest" description="Disordered" evidence="1">
    <location>
        <begin position="89"/>
        <end position="139"/>
    </location>
</feature>
<dbReference type="HOGENOM" id="CLU_1844160_0_0_9"/>
<dbReference type="InterPro" id="IPR024623">
    <property type="entry name" value="YtxH"/>
</dbReference>
<dbReference type="AlphaFoldDB" id="M1E657"/>
<dbReference type="RefSeq" id="WP_013755737.1">
    <property type="nucleotide sequence ID" value="NC_015499.1"/>
</dbReference>
<feature type="compositionally biased region" description="Acidic residues" evidence="1">
    <location>
        <begin position="92"/>
        <end position="107"/>
    </location>
</feature>
<feature type="compositionally biased region" description="Basic and acidic residues" evidence="1">
    <location>
        <begin position="114"/>
        <end position="139"/>
    </location>
</feature>
<dbReference type="eggNOG" id="COG4980">
    <property type="taxonomic scope" value="Bacteria"/>
</dbReference>
<dbReference type="STRING" id="747365.Thena_0362"/>
<keyword evidence="3" id="KW-1185">Reference proteome</keyword>
<name>M1E657_9BACT</name>
<organism evidence="2 3">
    <name type="scientific">Thermodesulfobium narugense DSM 14796</name>
    <dbReference type="NCBI Taxonomy" id="747365"/>
    <lineage>
        <taxon>Bacteria</taxon>
        <taxon>Pseudomonadati</taxon>
        <taxon>Thermodesulfobiota</taxon>
        <taxon>Thermodesulfobiia</taxon>
        <taxon>Thermodesulfobiales</taxon>
        <taxon>Thermodesulfobiaceae</taxon>
        <taxon>Thermodesulfobium</taxon>
    </lineage>
</organism>
<dbReference type="Pfam" id="PF12732">
    <property type="entry name" value="YtxH"/>
    <property type="match status" value="1"/>
</dbReference>
<gene>
    <name evidence="2" type="ORF">Thena_0362</name>
</gene>
<dbReference type="OrthoDB" id="2156438at2"/>